<protein>
    <submittedName>
        <fullName evidence="3">Uncharacterized protein</fullName>
    </submittedName>
</protein>
<dbReference type="RefSeq" id="WP_141196711.1">
    <property type="nucleotide sequence ID" value="NZ_CP041186.1"/>
</dbReference>
<feature type="signal peptide" evidence="2">
    <location>
        <begin position="1"/>
        <end position="27"/>
    </location>
</feature>
<feature type="compositionally biased region" description="Low complexity" evidence="1">
    <location>
        <begin position="44"/>
        <end position="61"/>
    </location>
</feature>
<feature type="region of interest" description="Disordered" evidence="1">
    <location>
        <begin position="40"/>
        <end position="61"/>
    </location>
</feature>
<feature type="chain" id="PRO_5030106269" evidence="2">
    <location>
        <begin position="28"/>
        <end position="222"/>
    </location>
</feature>
<proteinExistence type="predicted"/>
<dbReference type="Proteomes" id="UP000315995">
    <property type="component" value="Chromosome"/>
</dbReference>
<name>A0A4Y6PR00_PERCE</name>
<dbReference type="PROSITE" id="PS51257">
    <property type="entry name" value="PROKAR_LIPOPROTEIN"/>
    <property type="match status" value="1"/>
</dbReference>
<evidence type="ECO:0000313" key="4">
    <source>
        <dbReference type="Proteomes" id="UP000315995"/>
    </source>
</evidence>
<dbReference type="EMBL" id="CP041186">
    <property type="protein sequence ID" value="QDG50215.1"/>
    <property type="molecule type" value="Genomic_DNA"/>
</dbReference>
<evidence type="ECO:0000256" key="1">
    <source>
        <dbReference type="SAM" id="MobiDB-lite"/>
    </source>
</evidence>
<evidence type="ECO:0000256" key="2">
    <source>
        <dbReference type="SAM" id="SignalP"/>
    </source>
</evidence>
<sequence length="222" mass="22638">MANLKQLTPSKPAVRIFLLTLLLAVFAGLGAVGCGDTDDGGSDGASTDSNNDNTNNDNTNNSSSDATCSQACSNAVGVCSQIGTQSDCEAACSQLSQSELNCMSTASSCAAINACGDGGGGGNNNSNGNDGEIGSTCAIDEECNSNYCRRTGEAIEGQCAQNDFGDSCDGADACLYGRCMVYSQDDVTGFCSADCTTENECPFGWSCVESNNGSSKYCQGER</sequence>
<dbReference type="AlphaFoldDB" id="A0A4Y6PR00"/>
<keyword evidence="2" id="KW-0732">Signal</keyword>
<organism evidence="3 4">
    <name type="scientific">Persicimonas caeni</name>
    <dbReference type="NCBI Taxonomy" id="2292766"/>
    <lineage>
        <taxon>Bacteria</taxon>
        <taxon>Deltaproteobacteria</taxon>
        <taxon>Bradymonadales</taxon>
        <taxon>Bradymonadaceae</taxon>
        <taxon>Persicimonas</taxon>
    </lineage>
</organism>
<accession>A0A5B8Y5X8</accession>
<gene>
    <name evidence="3" type="ORF">FIV42_05570</name>
</gene>
<accession>A0A4Y6PR00</accession>
<keyword evidence="4" id="KW-1185">Reference proteome</keyword>
<evidence type="ECO:0000313" key="3">
    <source>
        <dbReference type="EMBL" id="QDG50215.1"/>
    </source>
</evidence>
<reference evidence="3 4" key="1">
    <citation type="submission" date="2019-06" db="EMBL/GenBank/DDBJ databases">
        <title>Persicimonas caeni gen. nov., sp. nov., a predatory bacterium isolated from solar saltern.</title>
        <authorList>
            <person name="Wang S."/>
        </authorList>
    </citation>
    <scope>NUCLEOTIDE SEQUENCE [LARGE SCALE GENOMIC DNA]</scope>
    <source>
        <strain evidence="3 4">YN101</strain>
    </source>
</reference>